<protein>
    <recommendedName>
        <fullName evidence="3">NAD(P)-binding domain-containing protein</fullName>
    </recommendedName>
</protein>
<accession>U2ZIG7</accession>
<dbReference type="PANTHER" id="PTHR14097">
    <property type="entry name" value="OXIDOREDUCTASE HTATIP2"/>
    <property type="match status" value="1"/>
</dbReference>
<dbReference type="InterPro" id="IPR036291">
    <property type="entry name" value="NAD(P)-bd_dom_sf"/>
</dbReference>
<dbReference type="InterPro" id="IPR014843">
    <property type="entry name" value="Him1/Fmp52"/>
</dbReference>
<keyword evidence="2" id="KW-1185">Reference proteome</keyword>
<dbReference type="PANTHER" id="PTHR14097:SF7">
    <property type="entry name" value="OXIDOREDUCTASE HTATIP2"/>
    <property type="match status" value="1"/>
</dbReference>
<evidence type="ECO:0008006" key="3">
    <source>
        <dbReference type="Google" id="ProtNLM"/>
    </source>
</evidence>
<sequence length="229" mass="25117">MAINGDNQVAIIAGGTGLVGGELTKLLLDHAPIAKLYALSRKPLPYYHNKLELIQDPYLRITEWEADKASPTLGFICLGSTRKQAGSKKALASVDFELVREVAKSMKTLGVKRLAVISSYGANARSPSHYLKCKGRMEAVLSEMGFDQLVIARPGPLRGLRDQPRTDETVVQTVLSALKPVMRGRLANFVPIDAEKVAKAMLYAIYEPMGRGITILDSNAIRHLLNKYQ</sequence>
<reference evidence="1 2" key="1">
    <citation type="submission" date="2013-09" db="EMBL/GenBank/DDBJ databases">
        <title>Whole genome shotgun sequence of Vibrio proteolyticus NBRC 13287.</title>
        <authorList>
            <person name="Isaki S."/>
            <person name="Hosoyama A."/>
            <person name="Numata M."/>
            <person name="Hashimoto M."/>
            <person name="Hosoyama Y."/>
            <person name="Tsuchikane K."/>
            <person name="Noguchi M."/>
            <person name="Hirakata S."/>
            <person name="Ichikawa N."/>
            <person name="Ohji S."/>
            <person name="Yamazoe A."/>
            <person name="Fujita N."/>
        </authorList>
    </citation>
    <scope>NUCLEOTIDE SEQUENCE [LARGE SCALE GENOMIC DNA]</scope>
    <source>
        <strain evidence="1 2">NBRC 13287</strain>
    </source>
</reference>
<dbReference type="Pfam" id="PF08732">
    <property type="entry name" value="HIM1"/>
    <property type="match status" value="1"/>
</dbReference>
<name>U2ZIG7_VIBPR</name>
<dbReference type="EMBL" id="BATJ01000008">
    <property type="protein sequence ID" value="GAD67556.1"/>
    <property type="molecule type" value="Genomic_DNA"/>
</dbReference>
<gene>
    <name evidence="1" type="ORF">VPR01S_08_01390</name>
</gene>
<organism evidence="1 2">
    <name type="scientific">Vibrio proteolyticus NBRC 13287</name>
    <dbReference type="NCBI Taxonomy" id="1219065"/>
    <lineage>
        <taxon>Bacteria</taxon>
        <taxon>Pseudomonadati</taxon>
        <taxon>Pseudomonadota</taxon>
        <taxon>Gammaproteobacteria</taxon>
        <taxon>Vibrionales</taxon>
        <taxon>Vibrionaceae</taxon>
        <taxon>Vibrio</taxon>
    </lineage>
</organism>
<dbReference type="SUPFAM" id="SSF51735">
    <property type="entry name" value="NAD(P)-binding Rossmann-fold domains"/>
    <property type="match status" value="1"/>
</dbReference>
<dbReference type="AlphaFoldDB" id="U2ZIG7"/>
<dbReference type="Gene3D" id="3.40.50.720">
    <property type="entry name" value="NAD(P)-binding Rossmann-like Domain"/>
    <property type="match status" value="1"/>
</dbReference>
<dbReference type="eggNOG" id="COG0702">
    <property type="taxonomic scope" value="Bacteria"/>
</dbReference>
<comment type="caution">
    <text evidence="1">The sequence shown here is derived from an EMBL/GenBank/DDBJ whole genome shotgun (WGS) entry which is preliminary data.</text>
</comment>
<dbReference type="RefSeq" id="WP_021705527.1">
    <property type="nucleotide sequence ID" value="NZ_BATJ01000008.1"/>
</dbReference>
<evidence type="ECO:0000313" key="1">
    <source>
        <dbReference type="EMBL" id="GAD67556.1"/>
    </source>
</evidence>
<proteinExistence type="predicted"/>
<dbReference type="STRING" id="1219065.VPR01S_08_01390"/>
<evidence type="ECO:0000313" key="2">
    <source>
        <dbReference type="Proteomes" id="UP000016570"/>
    </source>
</evidence>
<dbReference type="Proteomes" id="UP000016570">
    <property type="component" value="Unassembled WGS sequence"/>
</dbReference>